<evidence type="ECO:0000256" key="2">
    <source>
        <dbReference type="ARBA" id="ARBA00005227"/>
    </source>
</evidence>
<evidence type="ECO:0000256" key="4">
    <source>
        <dbReference type="ARBA" id="ARBA00022729"/>
    </source>
</evidence>
<dbReference type="OrthoDB" id="1666796at2759"/>
<dbReference type="InterPro" id="IPR004240">
    <property type="entry name" value="EMP70"/>
</dbReference>
<organism evidence="8 9">
    <name type="scientific">Nannochloropsis salina CCMP1776</name>
    <dbReference type="NCBI Taxonomy" id="1027361"/>
    <lineage>
        <taxon>Eukaryota</taxon>
        <taxon>Sar</taxon>
        <taxon>Stramenopiles</taxon>
        <taxon>Ochrophyta</taxon>
        <taxon>Eustigmatophyceae</taxon>
        <taxon>Eustigmatales</taxon>
        <taxon>Monodopsidaceae</taxon>
        <taxon>Microchloropsis</taxon>
        <taxon>Microchloropsis salina</taxon>
    </lineage>
</organism>
<dbReference type="GO" id="GO:0072657">
    <property type="term" value="P:protein localization to membrane"/>
    <property type="evidence" value="ECO:0007669"/>
    <property type="project" value="TreeGrafter"/>
</dbReference>
<proteinExistence type="inferred from homology"/>
<evidence type="ECO:0000313" key="9">
    <source>
        <dbReference type="Proteomes" id="UP000355283"/>
    </source>
</evidence>
<evidence type="ECO:0000313" key="8">
    <source>
        <dbReference type="EMBL" id="TFJ86270.1"/>
    </source>
</evidence>
<protein>
    <recommendedName>
        <fullName evidence="7">Transmembrane 9 superfamily member</fullName>
    </recommendedName>
</protein>
<sequence>MKQFRVSYVLGAFAALTLLPALSSAEEGRKFQMHERVPVIVNKVGPFNNPSETYQYYSLPYCKEGSGGVSRRERHGLGELLVGDRKVVSPYEVNFLDSFTWRLLCKVELSEEDKKTFAEAIEDEYYFEMFVDGLPMYGYVGEPEGQAPILGHTFEGSHTFLYPHLHFSIGYNKDQIVSVNVTTLNQRKVEILDPNLKEVEFSYSVDWIEEPQLAWADRMLRYADSRFIPSTFEIHWLSIINSFVLVLLLTIFLTIILMRVLKNDVSRYMEIDNDEILEEESGWKLIHGDVFRFPSHINLLAALIGSGVQLCATTALLLICALSGVFRATKRGSILTALLLIYVLTSFITGYISARLYRQMGGKNWTWNIITAALVFPGPLALVWSFLNSVAWSNASTAALPAATVFIILGLFIFVSFPLSVVGGIAGRNSAGDFDAPCRTKKVAREIPKDGPCFQHPVVQALLAGFLPFSAIYIELHYIFNSIWGHKIYTLFGILVLAFIMLFMVTSLITIALIYFQLTREDHRWWWRTFLNGGATGLFILAYSFFYYFQRSEMDGFFQASYFFGYMAIVSYAFFIMLGSVGFLSSLSFVRHIYSVIKTD</sequence>
<evidence type="ECO:0000256" key="6">
    <source>
        <dbReference type="ARBA" id="ARBA00023136"/>
    </source>
</evidence>
<feature type="transmembrane region" description="Helical" evidence="7">
    <location>
        <begin position="332"/>
        <end position="353"/>
    </location>
</feature>
<gene>
    <name evidence="8" type="ORF">NSK_002478</name>
</gene>
<evidence type="ECO:0000256" key="3">
    <source>
        <dbReference type="ARBA" id="ARBA00022692"/>
    </source>
</evidence>
<reference evidence="8 9" key="1">
    <citation type="submission" date="2019-01" db="EMBL/GenBank/DDBJ databases">
        <title>Nuclear Genome Assembly of the Microalgal Biofuel strain Nannochloropsis salina CCMP1776.</title>
        <authorList>
            <person name="Hovde B."/>
        </authorList>
    </citation>
    <scope>NUCLEOTIDE SEQUENCE [LARGE SCALE GENOMIC DNA]</scope>
    <source>
        <strain evidence="8 9">CCMP1776</strain>
    </source>
</reference>
<dbReference type="AlphaFoldDB" id="A0A4D9D4A1"/>
<name>A0A4D9D4A1_9STRA</name>
<feature type="transmembrane region" description="Helical" evidence="7">
    <location>
        <begin position="365"/>
        <end position="387"/>
    </location>
</feature>
<feature type="transmembrane region" description="Helical" evidence="7">
    <location>
        <begin position="569"/>
        <end position="590"/>
    </location>
</feature>
<dbReference type="PANTHER" id="PTHR10766">
    <property type="entry name" value="TRANSMEMBRANE 9 SUPERFAMILY PROTEIN"/>
    <property type="match status" value="1"/>
</dbReference>
<feature type="transmembrane region" description="Helical" evidence="7">
    <location>
        <begin position="399"/>
        <end position="422"/>
    </location>
</feature>
<feature type="signal peptide" evidence="7">
    <location>
        <begin position="1"/>
        <end position="25"/>
    </location>
</feature>
<dbReference type="EMBL" id="SDOX01000009">
    <property type="protein sequence ID" value="TFJ86270.1"/>
    <property type="molecule type" value="Genomic_DNA"/>
</dbReference>
<dbReference type="PANTHER" id="PTHR10766:SF177">
    <property type="entry name" value="TRANSMEMBRANE 9 SUPERFAMILY MEMBER 1"/>
    <property type="match status" value="1"/>
</dbReference>
<feature type="transmembrane region" description="Helical" evidence="7">
    <location>
        <begin position="530"/>
        <end position="549"/>
    </location>
</feature>
<feature type="chain" id="PRO_5019882228" description="Transmembrane 9 superfamily member" evidence="7">
    <location>
        <begin position="26"/>
        <end position="600"/>
    </location>
</feature>
<keyword evidence="3 7" id="KW-0812">Transmembrane</keyword>
<accession>A0A4D9D4A1</accession>
<feature type="transmembrane region" description="Helical" evidence="7">
    <location>
        <begin position="299"/>
        <end position="326"/>
    </location>
</feature>
<dbReference type="Pfam" id="PF02990">
    <property type="entry name" value="EMP70"/>
    <property type="match status" value="1"/>
</dbReference>
<evidence type="ECO:0000256" key="1">
    <source>
        <dbReference type="ARBA" id="ARBA00004141"/>
    </source>
</evidence>
<keyword evidence="9" id="KW-1185">Reference proteome</keyword>
<comment type="subcellular location">
    <subcellularLocation>
        <location evidence="1">Membrane</location>
        <topology evidence="1">Multi-pass membrane protein</topology>
    </subcellularLocation>
</comment>
<feature type="transmembrane region" description="Helical" evidence="7">
    <location>
        <begin position="492"/>
        <end position="518"/>
    </location>
</feature>
<feature type="transmembrane region" description="Helical" evidence="7">
    <location>
        <begin position="236"/>
        <end position="261"/>
    </location>
</feature>
<feature type="transmembrane region" description="Helical" evidence="7">
    <location>
        <begin position="458"/>
        <end position="480"/>
    </location>
</feature>
<keyword evidence="6 7" id="KW-0472">Membrane</keyword>
<dbReference type="GO" id="GO:0016020">
    <property type="term" value="C:membrane"/>
    <property type="evidence" value="ECO:0007669"/>
    <property type="project" value="UniProtKB-SubCell"/>
</dbReference>
<dbReference type="Proteomes" id="UP000355283">
    <property type="component" value="Unassembled WGS sequence"/>
</dbReference>
<keyword evidence="5 7" id="KW-1133">Transmembrane helix</keyword>
<keyword evidence="4 7" id="KW-0732">Signal</keyword>
<evidence type="ECO:0000256" key="5">
    <source>
        <dbReference type="ARBA" id="ARBA00022989"/>
    </source>
</evidence>
<comment type="similarity">
    <text evidence="2 7">Belongs to the nonaspanin (TM9SF) (TC 9.A.2) family.</text>
</comment>
<evidence type="ECO:0000256" key="7">
    <source>
        <dbReference type="RuleBase" id="RU363079"/>
    </source>
</evidence>
<comment type="caution">
    <text evidence="8">The sequence shown here is derived from an EMBL/GenBank/DDBJ whole genome shotgun (WGS) entry which is preliminary data.</text>
</comment>